<evidence type="ECO:0000256" key="6">
    <source>
        <dbReference type="SAM" id="SignalP"/>
    </source>
</evidence>
<dbReference type="InterPro" id="IPR011990">
    <property type="entry name" value="TPR-like_helical_dom_sf"/>
</dbReference>
<dbReference type="CDD" id="cd08977">
    <property type="entry name" value="SusD"/>
    <property type="match status" value="1"/>
</dbReference>
<dbReference type="AlphaFoldDB" id="A0A1W2D8C6"/>
<evidence type="ECO:0000256" key="2">
    <source>
        <dbReference type="ARBA" id="ARBA00006275"/>
    </source>
</evidence>
<dbReference type="SUPFAM" id="SSF48452">
    <property type="entry name" value="TPR-like"/>
    <property type="match status" value="1"/>
</dbReference>
<feature type="domain" description="RagB/SusD" evidence="7">
    <location>
        <begin position="359"/>
        <end position="533"/>
    </location>
</feature>
<dbReference type="RefSeq" id="WP_235005313.1">
    <property type="nucleotide sequence ID" value="NZ_FWYB01000006.1"/>
</dbReference>
<dbReference type="Gene3D" id="1.25.40.390">
    <property type="match status" value="1"/>
</dbReference>
<keyword evidence="3 6" id="KW-0732">Signal</keyword>
<dbReference type="Pfam" id="PF14322">
    <property type="entry name" value="SusD-like_3"/>
    <property type="match status" value="1"/>
</dbReference>
<evidence type="ECO:0000256" key="4">
    <source>
        <dbReference type="ARBA" id="ARBA00023136"/>
    </source>
</evidence>
<evidence type="ECO:0000259" key="8">
    <source>
        <dbReference type="Pfam" id="PF14322"/>
    </source>
</evidence>
<evidence type="ECO:0000256" key="3">
    <source>
        <dbReference type="ARBA" id="ARBA00022729"/>
    </source>
</evidence>
<evidence type="ECO:0000256" key="5">
    <source>
        <dbReference type="ARBA" id="ARBA00023237"/>
    </source>
</evidence>
<keyword evidence="10" id="KW-1185">Reference proteome</keyword>
<keyword evidence="5" id="KW-0998">Cell outer membrane</keyword>
<proteinExistence type="inferred from homology"/>
<feature type="signal peptide" evidence="6">
    <location>
        <begin position="1"/>
        <end position="29"/>
    </location>
</feature>
<dbReference type="Pfam" id="PF07980">
    <property type="entry name" value="SusD_RagB"/>
    <property type="match status" value="1"/>
</dbReference>
<feature type="chain" id="PRO_5012506639" evidence="6">
    <location>
        <begin position="30"/>
        <end position="533"/>
    </location>
</feature>
<dbReference type="GO" id="GO:0009279">
    <property type="term" value="C:cell outer membrane"/>
    <property type="evidence" value="ECO:0007669"/>
    <property type="project" value="UniProtKB-SubCell"/>
</dbReference>
<dbReference type="PROSITE" id="PS51257">
    <property type="entry name" value="PROKAR_LIPOPROTEIN"/>
    <property type="match status" value="1"/>
</dbReference>
<evidence type="ECO:0000256" key="1">
    <source>
        <dbReference type="ARBA" id="ARBA00004442"/>
    </source>
</evidence>
<dbReference type="Proteomes" id="UP000192678">
    <property type="component" value="Unassembled WGS sequence"/>
</dbReference>
<accession>A0A1W2D8C6</accession>
<gene>
    <name evidence="9" type="ORF">SAMN04488101_10619</name>
</gene>
<dbReference type="EMBL" id="FWYB01000006">
    <property type="protein sequence ID" value="SMC93767.1"/>
    <property type="molecule type" value="Genomic_DNA"/>
</dbReference>
<protein>
    <submittedName>
        <fullName evidence="9">RagB/SusD domain-containing protein</fullName>
    </submittedName>
</protein>
<feature type="domain" description="SusD-like N-terminal" evidence="8">
    <location>
        <begin position="70"/>
        <end position="248"/>
    </location>
</feature>
<evidence type="ECO:0000313" key="10">
    <source>
        <dbReference type="Proteomes" id="UP000192678"/>
    </source>
</evidence>
<reference evidence="9 10" key="1">
    <citation type="submission" date="2017-04" db="EMBL/GenBank/DDBJ databases">
        <authorList>
            <person name="Afonso C.L."/>
            <person name="Miller P.J."/>
            <person name="Scott M.A."/>
            <person name="Spackman E."/>
            <person name="Goraichik I."/>
            <person name="Dimitrov K.M."/>
            <person name="Suarez D.L."/>
            <person name="Swayne D.E."/>
        </authorList>
    </citation>
    <scope>NUCLEOTIDE SEQUENCE [LARGE SCALE GENOMIC DNA]</scope>
    <source>
        <strain evidence="9 10">DSM 19625</strain>
    </source>
</reference>
<evidence type="ECO:0000313" key="9">
    <source>
        <dbReference type="EMBL" id="SMC93767.1"/>
    </source>
</evidence>
<comment type="subcellular location">
    <subcellularLocation>
        <location evidence="1">Cell outer membrane</location>
    </subcellularLocation>
</comment>
<dbReference type="InterPro" id="IPR012944">
    <property type="entry name" value="SusD_RagB_dom"/>
</dbReference>
<evidence type="ECO:0000259" key="7">
    <source>
        <dbReference type="Pfam" id="PF07980"/>
    </source>
</evidence>
<dbReference type="InterPro" id="IPR033985">
    <property type="entry name" value="SusD-like_N"/>
</dbReference>
<name>A0A1W2D8C6_9SPHI</name>
<comment type="similarity">
    <text evidence="2">Belongs to the SusD family.</text>
</comment>
<organism evidence="9 10">
    <name type="scientific">Pedobacter nyackensis</name>
    <dbReference type="NCBI Taxonomy" id="475255"/>
    <lineage>
        <taxon>Bacteria</taxon>
        <taxon>Pseudomonadati</taxon>
        <taxon>Bacteroidota</taxon>
        <taxon>Sphingobacteriia</taxon>
        <taxon>Sphingobacteriales</taxon>
        <taxon>Sphingobacteriaceae</taxon>
        <taxon>Pedobacter</taxon>
    </lineage>
</organism>
<sequence length="533" mass="58889">MKHLKTNKMKSFKYIAAGLLLIISTTACNKIIDIDPISNIGVNAFYRNYEETSVALTGSYNGLQKPLEFEWMLTDLRTDNSKQGVANSSAAINFEFNELDMYTLNSAHDKVYQYWLVTYKNLRSINYVLKSLGVSYAAGQTTLGEGTAKMTQQQKNQLAGEALFLRAYHYFNLVRLYGDVFLITEPVDPEQSKKITRAPLADSYKLISADLLAAKDLLSQMPYSSATGTDAGRATSWAAKALLAKVYLTTNRASEALPLLDDVITNSGHGLLPSFSDVFSINNEMNKEILFAVRFKAGGFGLGSLMANNFAPTSSGSAIVNGDGSGYNFPTNELDLTYKTPATGATDNRKAVTMAKYSSKLYVKKFISPVLVKFDAENDFPVLRFSDVLLMKAEALGFGATGIALINQVRARAGAADYSTGDFNAGFYKYPTDGTINAITTSAQYLNALLNERRLEFAFENQRFFDLIRTGQAITVIKNHYALEFDSHYKAYRPAFTLAELQSNLTAEKLLLPIPQRELDANDQIKIVQNPGY</sequence>
<keyword evidence="4" id="KW-0472">Membrane</keyword>
<dbReference type="STRING" id="475255.SAMN04488101_10619"/>